<keyword evidence="1" id="KW-1133">Transmembrane helix</keyword>
<proteinExistence type="predicted"/>
<keyword evidence="1" id="KW-0472">Membrane</keyword>
<accession>A0A0A9A5C1</accession>
<protein>
    <submittedName>
        <fullName evidence="2">Uncharacterized protein</fullName>
    </submittedName>
</protein>
<reference evidence="2" key="2">
    <citation type="journal article" date="2015" name="Data Brief">
        <title>Shoot transcriptome of the giant reed, Arundo donax.</title>
        <authorList>
            <person name="Barrero R.A."/>
            <person name="Guerrero F.D."/>
            <person name="Moolhuijzen P."/>
            <person name="Goolsby J.A."/>
            <person name="Tidwell J."/>
            <person name="Bellgard S.E."/>
            <person name="Bellgard M.I."/>
        </authorList>
    </citation>
    <scope>NUCLEOTIDE SEQUENCE</scope>
    <source>
        <tissue evidence="2">Shoot tissue taken approximately 20 cm above the soil surface</tissue>
    </source>
</reference>
<name>A0A0A9A5C1_ARUDO</name>
<dbReference type="AlphaFoldDB" id="A0A0A9A5C1"/>
<dbReference type="EMBL" id="GBRH01255658">
    <property type="protein sequence ID" value="JAD42237.1"/>
    <property type="molecule type" value="Transcribed_RNA"/>
</dbReference>
<sequence>MLLSKGVLYSYFLFIFNHLAIFACIDF</sequence>
<reference evidence="2" key="1">
    <citation type="submission" date="2014-09" db="EMBL/GenBank/DDBJ databases">
        <authorList>
            <person name="Magalhaes I.L.F."/>
            <person name="Oliveira U."/>
            <person name="Santos F.R."/>
            <person name="Vidigal T.H.D.A."/>
            <person name="Brescovit A.D."/>
            <person name="Santos A.J."/>
        </authorList>
    </citation>
    <scope>NUCLEOTIDE SEQUENCE</scope>
    <source>
        <tissue evidence="2">Shoot tissue taken approximately 20 cm above the soil surface</tissue>
    </source>
</reference>
<feature type="transmembrane region" description="Helical" evidence="1">
    <location>
        <begin position="6"/>
        <end position="25"/>
    </location>
</feature>
<dbReference type="PROSITE" id="PS51257">
    <property type="entry name" value="PROKAR_LIPOPROTEIN"/>
    <property type="match status" value="1"/>
</dbReference>
<organism evidence="2">
    <name type="scientific">Arundo donax</name>
    <name type="common">Giant reed</name>
    <name type="synonym">Donax arundinaceus</name>
    <dbReference type="NCBI Taxonomy" id="35708"/>
    <lineage>
        <taxon>Eukaryota</taxon>
        <taxon>Viridiplantae</taxon>
        <taxon>Streptophyta</taxon>
        <taxon>Embryophyta</taxon>
        <taxon>Tracheophyta</taxon>
        <taxon>Spermatophyta</taxon>
        <taxon>Magnoliopsida</taxon>
        <taxon>Liliopsida</taxon>
        <taxon>Poales</taxon>
        <taxon>Poaceae</taxon>
        <taxon>PACMAD clade</taxon>
        <taxon>Arundinoideae</taxon>
        <taxon>Arundineae</taxon>
        <taxon>Arundo</taxon>
    </lineage>
</organism>
<keyword evidence="1" id="KW-0812">Transmembrane</keyword>
<evidence type="ECO:0000256" key="1">
    <source>
        <dbReference type="SAM" id="Phobius"/>
    </source>
</evidence>
<evidence type="ECO:0000313" key="2">
    <source>
        <dbReference type="EMBL" id="JAD42237.1"/>
    </source>
</evidence>